<organism evidence="2 3">
    <name type="scientific">Candidatus Gottesmanbacteria bacterium RBG_16_37_8</name>
    <dbReference type="NCBI Taxonomy" id="1798371"/>
    <lineage>
        <taxon>Bacteria</taxon>
        <taxon>Candidatus Gottesmaniibacteriota</taxon>
    </lineage>
</organism>
<dbReference type="Proteomes" id="UP000176665">
    <property type="component" value="Unassembled WGS sequence"/>
</dbReference>
<accession>A0A1F5YVI3</accession>
<sequence length="77" mass="8956">MKNDYFYQRLVDKMQQMAVIPPQTVGPLTPLYKRLVPQFKFFPFKILIPASFVAIIFAYLIFGLKLVKLASLLQLSF</sequence>
<dbReference type="STRING" id="1798371.A2W14_05535"/>
<reference evidence="2 3" key="1">
    <citation type="journal article" date="2016" name="Nat. Commun.">
        <title>Thousands of microbial genomes shed light on interconnected biogeochemical processes in an aquifer system.</title>
        <authorList>
            <person name="Anantharaman K."/>
            <person name="Brown C.T."/>
            <person name="Hug L.A."/>
            <person name="Sharon I."/>
            <person name="Castelle C.J."/>
            <person name="Probst A.J."/>
            <person name="Thomas B.C."/>
            <person name="Singh A."/>
            <person name="Wilkins M.J."/>
            <person name="Karaoz U."/>
            <person name="Brodie E.L."/>
            <person name="Williams K.H."/>
            <person name="Hubbard S.S."/>
            <person name="Banfield J.F."/>
        </authorList>
    </citation>
    <scope>NUCLEOTIDE SEQUENCE [LARGE SCALE GENOMIC DNA]</scope>
</reference>
<comment type="caution">
    <text evidence="2">The sequence shown here is derived from an EMBL/GenBank/DDBJ whole genome shotgun (WGS) entry which is preliminary data.</text>
</comment>
<gene>
    <name evidence="2" type="ORF">A2W14_05535</name>
</gene>
<dbReference type="EMBL" id="MFJA01000011">
    <property type="protein sequence ID" value="OGG03902.1"/>
    <property type="molecule type" value="Genomic_DNA"/>
</dbReference>
<keyword evidence="1" id="KW-1133">Transmembrane helix</keyword>
<evidence type="ECO:0000256" key="1">
    <source>
        <dbReference type="SAM" id="Phobius"/>
    </source>
</evidence>
<keyword evidence="1" id="KW-0472">Membrane</keyword>
<keyword evidence="1" id="KW-0812">Transmembrane</keyword>
<evidence type="ECO:0000313" key="3">
    <source>
        <dbReference type="Proteomes" id="UP000176665"/>
    </source>
</evidence>
<proteinExistence type="predicted"/>
<evidence type="ECO:0000313" key="2">
    <source>
        <dbReference type="EMBL" id="OGG03902.1"/>
    </source>
</evidence>
<dbReference type="AlphaFoldDB" id="A0A1F5YVI3"/>
<name>A0A1F5YVI3_9BACT</name>
<feature type="transmembrane region" description="Helical" evidence="1">
    <location>
        <begin position="46"/>
        <end position="67"/>
    </location>
</feature>
<protein>
    <submittedName>
        <fullName evidence="2">Uncharacterized protein</fullName>
    </submittedName>
</protein>